<evidence type="ECO:0000313" key="2">
    <source>
        <dbReference type="EMBL" id="AEI41879.1"/>
    </source>
</evidence>
<organism evidence="2 3">
    <name type="scientific">Paenibacillus mucilaginosus (strain KNP414)</name>
    <dbReference type="NCBI Taxonomy" id="1036673"/>
    <lineage>
        <taxon>Bacteria</taxon>
        <taxon>Bacillati</taxon>
        <taxon>Bacillota</taxon>
        <taxon>Bacilli</taxon>
        <taxon>Bacillales</taxon>
        <taxon>Paenibacillaceae</taxon>
        <taxon>Paenibacillus</taxon>
    </lineage>
</organism>
<reference evidence="2 3" key="2">
    <citation type="journal article" date="2013" name="Genome Announc.">
        <title>Genome Sequence of Growth-Improving Paenibacillus mucilaginosus Strain KNP414.</title>
        <authorList>
            <person name="Lu J.J."/>
            <person name="Wang J.F."/>
            <person name="Hu X.F."/>
        </authorList>
    </citation>
    <scope>NUCLEOTIDE SEQUENCE [LARGE SCALE GENOMIC DNA]</scope>
    <source>
        <strain evidence="2 3">KNP414</strain>
    </source>
</reference>
<gene>
    <name evidence="2" type="ordered locus">KNP414_03321</name>
</gene>
<accession>F8F5Z1</accession>
<reference evidence="3" key="1">
    <citation type="submission" date="2011-06" db="EMBL/GenBank/DDBJ databases">
        <title>Complete genome sequence of Paenibacillus mucilaginosus KNP414.</title>
        <authorList>
            <person name="Wang J."/>
            <person name="Hu S."/>
            <person name="Hu X."/>
            <person name="Zhang B."/>
            <person name="Dong D."/>
            <person name="Zhang S."/>
            <person name="Zhao K."/>
            <person name="Wu D."/>
        </authorList>
    </citation>
    <scope>NUCLEOTIDE SEQUENCE [LARGE SCALE GENOMIC DNA]</scope>
    <source>
        <strain evidence="3">KNP414</strain>
    </source>
</reference>
<dbReference type="InterPro" id="IPR041307">
    <property type="entry name" value="WcbI"/>
</dbReference>
<dbReference type="Gene3D" id="3.40.50.12080">
    <property type="match status" value="1"/>
</dbReference>
<dbReference type="HOGENOM" id="CLU_1018312_0_0_9"/>
<name>F8F5Z1_PAEMK</name>
<dbReference type="Proteomes" id="UP000006620">
    <property type="component" value="Chromosome"/>
</dbReference>
<evidence type="ECO:0000313" key="3">
    <source>
        <dbReference type="Proteomes" id="UP000006620"/>
    </source>
</evidence>
<dbReference type="AlphaFoldDB" id="F8F5Z1"/>
<dbReference type="Pfam" id="PF18588">
    <property type="entry name" value="WcbI"/>
    <property type="match status" value="1"/>
</dbReference>
<dbReference type="EMBL" id="CP002869">
    <property type="protein sequence ID" value="AEI41879.1"/>
    <property type="molecule type" value="Genomic_DNA"/>
</dbReference>
<sequence>MKKRKCIIYGNCQTTPLQNYLKSSPTFLSHFTIFEIPQVHHADRLRGLPDGYFTDCDLFIYQKVSSSYSYKLSSDYLLSLLPRKCITISFTNCYFTGYFPQFVVDPNGFTYGDINVARLLERGVGKQDIQAILADENYYSADFLESNLANTLYELRRREAGVDIQVADYIEKMFRVERLFYTYNHPRYYLTWYVAQKVLQQLEISPLEIAPIVSESYASDQTHPIYPSVLKHLNIQFQNPSDYQLFMNGYPVCFGEYMSYYIDYVKTKM</sequence>
<proteinExistence type="predicted"/>
<protein>
    <recommendedName>
        <fullName evidence="1">Polysaccharide biosynthesis enzyme WcbI domain-containing protein</fullName>
    </recommendedName>
</protein>
<dbReference type="PATRIC" id="fig|1036673.3.peg.3055"/>
<feature type="domain" description="Polysaccharide biosynthesis enzyme WcbI" evidence="1">
    <location>
        <begin position="5"/>
        <end position="206"/>
    </location>
</feature>
<evidence type="ECO:0000259" key="1">
    <source>
        <dbReference type="Pfam" id="PF18588"/>
    </source>
</evidence>
<dbReference type="RefSeq" id="WP_013917038.1">
    <property type="nucleotide sequence ID" value="NC_015690.1"/>
</dbReference>
<dbReference type="KEGG" id="pms:KNP414_03321"/>